<accession>A0A1H2TB06</accession>
<gene>
    <name evidence="3" type="ORF">SAMN05421504_101508</name>
</gene>
<reference evidence="3 4" key="1">
    <citation type="submission" date="2016-10" db="EMBL/GenBank/DDBJ databases">
        <authorList>
            <person name="de Groot N.N."/>
        </authorList>
    </citation>
    <scope>NUCLEOTIDE SEQUENCE [LARGE SCALE GENOMIC DNA]</scope>
    <source>
        <strain evidence="3 4">CPCC 202699</strain>
    </source>
</reference>
<protein>
    <recommendedName>
        <fullName evidence="2">Outer membrane channel protein CpnT-like N-terminal domain-containing protein</fullName>
    </recommendedName>
</protein>
<dbReference type="InterPro" id="IPR038332">
    <property type="entry name" value="PPE_sf"/>
</dbReference>
<dbReference type="SUPFAM" id="SSF140459">
    <property type="entry name" value="PE/PPE dimer-like"/>
    <property type="match status" value="1"/>
</dbReference>
<dbReference type="InterPro" id="IPR057746">
    <property type="entry name" value="CpnT-like_N"/>
</dbReference>
<proteinExistence type="predicted"/>
<evidence type="ECO:0000313" key="4">
    <source>
        <dbReference type="Proteomes" id="UP000199515"/>
    </source>
</evidence>
<evidence type="ECO:0000313" key="3">
    <source>
        <dbReference type="EMBL" id="SDW41030.1"/>
    </source>
</evidence>
<evidence type="ECO:0000256" key="1">
    <source>
        <dbReference type="SAM" id="MobiDB-lite"/>
    </source>
</evidence>
<feature type="domain" description="Outer membrane channel protein CpnT-like N-terminal" evidence="2">
    <location>
        <begin position="70"/>
        <end position="159"/>
    </location>
</feature>
<dbReference type="Gene3D" id="1.20.1260.20">
    <property type="entry name" value="PPE superfamily"/>
    <property type="match status" value="1"/>
</dbReference>
<organism evidence="3 4">
    <name type="scientific">Amycolatopsis xylanica</name>
    <dbReference type="NCBI Taxonomy" id="589385"/>
    <lineage>
        <taxon>Bacteria</taxon>
        <taxon>Bacillati</taxon>
        <taxon>Actinomycetota</taxon>
        <taxon>Actinomycetes</taxon>
        <taxon>Pseudonocardiales</taxon>
        <taxon>Pseudonocardiaceae</taxon>
        <taxon>Amycolatopsis</taxon>
    </lineage>
</organism>
<name>A0A1H2TB06_9PSEU</name>
<dbReference type="Proteomes" id="UP000199515">
    <property type="component" value="Unassembled WGS sequence"/>
</dbReference>
<dbReference type="STRING" id="589385.SAMN05421504_101508"/>
<sequence>MTGEPGVGTIVDTASAGVEDLAGAAIGMAGDLAEPIIGMLRNVWEGYFGSPTLPDGTNWNAYTHEQLYRMLWDDADVGDVSAVAAEWDRHGTELTNHAETLRDQRGSLKENWSGQAAERAADRLGELSQRTSGIGSRAATVGEAAQGAGDALATARNTMPPPPGDALGPAASAAVAGAGAGAAIGAIVGAGAGGVGAGPGALIGAAIGAVAAGGASLFLADVAAAEQKAEAVHVMQRYEESLRTSSEAVAPAGSTKAKAFGGLGADETTSAAGYAGGYQDGSPGSGAGLPWRQATGAGLTGGLMTGGGLAAALAGRAAMAQLAAARAAGNGGMMPGQGARAQGEEEKEHKNRMPVFDQPLLDADEMTSTPVIGL</sequence>
<evidence type="ECO:0000259" key="2">
    <source>
        <dbReference type="Pfam" id="PF25547"/>
    </source>
</evidence>
<feature type="region of interest" description="Disordered" evidence="1">
    <location>
        <begin position="148"/>
        <end position="167"/>
    </location>
</feature>
<dbReference type="AlphaFoldDB" id="A0A1H2TB06"/>
<dbReference type="EMBL" id="FNON01000001">
    <property type="protein sequence ID" value="SDW41030.1"/>
    <property type="molecule type" value="Genomic_DNA"/>
</dbReference>
<dbReference type="RefSeq" id="WP_176968476.1">
    <property type="nucleotide sequence ID" value="NZ_FNON01000001.1"/>
</dbReference>
<keyword evidence="4" id="KW-1185">Reference proteome</keyword>
<dbReference type="Pfam" id="PF25547">
    <property type="entry name" value="WXG100_2"/>
    <property type="match status" value="1"/>
</dbReference>